<evidence type="ECO:0000256" key="8">
    <source>
        <dbReference type="PROSITE-ProRule" id="PRU01360"/>
    </source>
</evidence>
<keyword evidence="13" id="KW-0675">Receptor</keyword>
<name>A0A0C1IQQ0_9BACT</name>
<keyword evidence="7 8" id="KW-0998">Cell outer membrane</keyword>
<dbReference type="Gene3D" id="2.170.130.10">
    <property type="entry name" value="TonB-dependent receptor, plug domain"/>
    <property type="match status" value="1"/>
</dbReference>
<keyword evidence="14" id="KW-1185">Reference proteome</keyword>
<comment type="similarity">
    <text evidence="8 9">Belongs to the TonB-dependent receptor family.</text>
</comment>
<evidence type="ECO:0000256" key="7">
    <source>
        <dbReference type="ARBA" id="ARBA00023237"/>
    </source>
</evidence>
<organism evidence="13 14">
    <name type="scientific">Flavihumibacter solisilvae</name>
    <dbReference type="NCBI Taxonomy" id="1349421"/>
    <lineage>
        <taxon>Bacteria</taxon>
        <taxon>Pseudomonadati</taxon>
        <taxon>Bacteroidota</taxon>
        <taxon>Chitinophagia</taxon>
        <taxon>Chitinophagales</taxon>
        <taxon>Chitinophagaceae</taxon>
        <taxon>Flavihumibacter</taxon>
    </lineage>
</organism>
<feature type="domain" description="TonB-dependent receptor-like beta-barrel" evidence="11">
    <location>
        <begin position="416"/>
        <end position="960"/>
    </location>
</feature>
<reference evidence="13 14" key="1">
    <citation type="submission" date="2014-11" db="EMBL/GenBank/DDBJ databases">
        <title>Genome sequence of Flavihumibacter solisilvae 3-3.</title>
        <authorList>
            <person name="Zhou G."/>
            <person name="Li M."/>
            <person name="Wang G."/>
        </authorList>
    </citation>
    <scope>NUCLEOTIDE SEQUENCE [LARGE SCALE GENOMIC DNA]</scope>
    <source>
        <strain evidence="13 14">3-3</strain>
    </source>
</reference>
<evidence type="ECO:0000256" key="3">
    <source>
        <dbReference type="ARBA" id="ARBA00022452"/>
    </source>
</evidence>
<evidence type="ECO:0000256" key="5">
    <source>
        <dbReference type="ARBA" id="ARBA00023077"/>
    </source>
</evidence>
<keyword evidence="6 8" id="KW-0472">Membrane</keyword>
<evidence type="ECO:0000259" key="11">
    <source>
        <dbReference type="Pfam" id="PF00593"/>
    </source>
</evidence>
<dbReference type="RefSeq" id="WP_039136549.1">
    <property type="nucleotide sequence ID" value="NZ_JSVC01000001.1"/>
</dbReference>
<dbReference type="SUPFAM" id="SSF49464">
    <property type="entry name" value="Carboxypeptidase regulatory domain-like"/>
    <property type="match status" value="1"/>
</dbReference>
<evidence type="ECO:0000259" key="12">
    <source>
        <dbReference type="Pfam" id="PF07715"/>
    </source>
</evidence>
<comment type="caution">
    <text evidence="13">The sequence shown here is derived from an EMBL/GenBank/DDBJ whole genome shotgun (WGS) entry which is preliminary data.</text>
</comment>
<dbReference type="InterPro" id="IPR008969">
    <property type="entry name" value="CarboxyPept-like_regulatory"/>
</dbReference>
<evidence type="ECO:0000256" key="1">
    <source>
        <dbReference type="ARBA" id="ARBA00004571"/>
    </source>
</evidence>
<dbReference type="InterPro" id="IPR012910">
    <property type="entry name" value="Plug_dom"/>
</dbReference>
<keyword evidence="3 8" id="KW-1134">Transmembrane beta strand</keyword>
<dbReference type="PROSITE" id="PS52016">
    <property type="entry name" value="TONB_DEPENDENT_REC_3"/>
    <property type="match status" value="1"/>
</dbReference>
<sequence>MMSTAKTLLTLAAAIFTNILYSQTTVLRGKIQDQKGVPISGATIKVRNVNGGSSTNNDGSFSLSYPQSGTLVISAVGFRDQEINLNGQTEISITLSQTSAQLEEVVVTALGVKREKRNLTYSTQEVKGDELLKTKEPNVVNALAGKVAGMQITSSSGTPGASSRIVIRGNTSIYGDNQALIVVDGIPINNDETGNLNSGPGTNRLSDIDPGTIETINVLKGAAATALYGSSGARGVVMITTKNGHLNRKPSLTFSSDLSFEKPLLPEIQTKYAQGDRGVFFNGEDQKTSAVWGPLMDTLMINGAKAPKYDQMDLFFRTGVTSNNSISVSGGGAASSYFMSYSYFDQKGTVPNSDYKRHSVFTKFSNRLTDKLNATVQVTYSGSKSNRPPEGYVLEAPVWTIFTAPVSWNPLPYLNEDGTQRVFRFSRNNPYWVLDHINNSATVNRVIPVLTFNYTPTNWLTITERFGADVYSEQSKYVEAPSSTLATNGRIIDRNYNFRQFNNDIIIHAHKDFGKFNTNLLLGNNILSTYSQTYQGNGLGTSIENFTNISNASTITFTEGNYLSRKVGFYAQANIDYNRFVTLSLTGRYDGSSVLSQDNAFYPYGSAAAAFVLSEFFPERTRSWVDMAKIRASYATVGNDQVGAYSLLTPYSPATVGTINFPFQGQSGFLLSQTLGNPTLKNERLNELEFGFEGRFFHNRLGIELSYFNKETIDGIIPGIVVSAASGYTSTTLNSAKLENKGIELLINATPVRTASLSWDIAFNYSRIRNKVISLNDAGDIKQLGNGFTQVIVGEPYGVKFGGRYARTEDGQLLIGDDGLPFRDAVDGIVGNITPDWMAGLNNTIRYKQFSFSFFFDMKKGGDIENNVDGYGYFYGTPKATEDRGERIVPGVKASDGKPNDISVQGQDYWRRLNGILESVIQDGTYLKLRTVSLSYDLSKRILEGTAVKGLSFSVTGRNLWIHAPHFTGGDPEVSSFGSSNGSQGLYSFSTPTSRSVAFSLRLTF</sequence>
<dbReference type="OrthoDB" id="609136at2"/>
<keyword evidence="4 8" id="KW-0812">Transmembrane</keyword>
<evidence type="ECO:0000256" key="6">
    <source>
        <dbReference type="ARBA" id="ARBA00023136"/>
    </source>
</evidence>
<gene>
    <name evidence="13" type="ORF">OI18_01910</name>
</gene>
<comment type="subcellular location">
    <subcellularLocation>
        <location evidence="1 8">Cell outer membrane</location>
        <topology evidence="1 8">Multi-pass membrane protein</topology>
    </subcellularLocation>
</comment>
<keyword evidence="5 9" id="KW-0798">TonB box</keyword>
<dbReference type="Proteomes" id="UP000031408">
    <property type="component" value="Unassembled WGS sequence"/>
</dbReference>
<dbReference type="EMBL" id="JSVC01000001">
    <property type="protein sequence ID" value="KIC96505.1"/>
    <property type="molecule type" value="Genomic_DNA"/>
</dbReference>
<protein>
    <submittedName>
        <fullName evidence="13">TonB-dependent receptor</fullName>
    </submittedName>
</protein>
<accession>A0A0C1IQQ0</accession>
<dbReference type="Pfam" id="PF13715">
    <property type="entry name" value="CarbopepD_reg_2"/>
    <property type="match status" value="1"/>
</dbReference>
<evidence type="ECO:0000256" key="10">
    <source>
        <dbReference type="SAM" id="SignalP"/>
    </source>
</evidence>
<dbReference type="InterPro" id="IPR000531">
    <property type="entry name" value="Beta-barrel_TonB"/>
</dbReference>
<dbReference type="InterPro" id="IPR039426">
    <property type="entry name" value="TonB-dep_rcpt-like"/>
</dbReference>
<evidence type="ECO:0000256" key="2">
    <source>
        <dbReference type="ARBA" id="ARBA00022448"/>
    </source>
</evidence>
<evidence type="ECO:0000313" key="14">
    <source>
        <dbReference type="Proteomes" id="UP000031408"/>
    </source>
</evidence>
<dbReference type="AlphaFoldDB" id="A0A0C1IQQ0"/>
<dbReference type="Gene3D" id="2.60.40.1120">
    <property type="entry name" value="Carboxypeptidase-like, regulatory domain"/>
    <property type="match status" value="1"/>
</dbReference>
<keyword evidence="2 8" id="KW-0813">Transport</keyword>
<dbReference type="InterPro" id="IPR036942">
    <property type="entry name" value="Beta-barrel_TonB_sf"/>
</dbReference>
<dbReference type="SUPFAM" id="SSF56935">
    <property type="entry name" value="Porins"/>
    <property type="match status" value="1"/>
</dbReference>
<keyword evidence="10" id="KW-0732">Signal</keyword>
<dbReference type="NCBIfam" id="TIGR04057">
    <property type="entry name" value="SusC_RagA_signa"/>
    <property type="match status" value="1"/>
</dbReference>
<feature type="domain" description="TonB-dependent receptor plug" evidence="12">
    <location>
        <begin position="116"/>
        <end position="236"/>
    </location>
</feature>
<evidence type="ECO:0000313" key="13">
    <source>
        <dbReference type="EMBL" id="KIC96505.1"/>
    </source>
</evidence>
<evidence type="ECO:0000256" key="9">
    <source>
        <dbReference type="RuleBase" id="RU003357"/>
    </source>
</evidence>
<dbReference type="InterPro" id="IPR023996">
    <property type="entry name" value="TonB-dep_OMP_SusC/RagA"/>
</dbReference>
<dbReference type="InterPro" id="IPR037066">
    <property type="entry name" value="Plug_dom_sf"/>
</dbReference>
<dbReference type="Pfam" id="PF07715">
    <property type="entry name" value="Plug"/>
    <property type="match status" value="1"/>
</dbReference>
<dbReference type="Pfam" id="PF00593">
    <property type="entry name" value="TonB_dep_Rec_b-barrel"/>
    <property type="match status" value="1"/>
</dbReference>
<feature type="signal peptide" evidence="10">
    <location>
        <begin position="1"/>
        <end position="22"/>
    </location>
</feature>
<dbReference type="STRING" id="1349421.OI18_01910"/>
<dbReference type="NCBIfam" id="TIGR04056">
    <property type="entry name" value="OMP_RagA_SusC"/>
    <property type="match status" value="1"/>
</dbReference>
<dbReference type="GO" id="GO:0009279">
    <property type="term" value="C:cell outer membrane"/>
    <property type="evidence" value="ECO:0007669"/>
    <property type="project" value="UniProtKB-SubCell"/>
</dbReference>
<dbReference type="Gene3D" id="2.40.170.20">
    <property type="entry name" value="TonB-dependent receptor, beta-barrel domain"/>
    <property type="match status" value="1"/>
</dbReference>
<evidence type="ECO:0000256" key="4">
    <source>
        <dbReference type="ARBA" id="ARBA00022692"/>
    </source>
</evidence>
<feature type="chain" id="PRO_5002151794" evidence="10">
    <location>
        <begin position="23"/>
        <end position="1005"/>
    </location>
</feature>
<dbReference type="InterPro" id="IPR023997">
    <property type="entry name" value="TonB-dep_OMP_SusC/RagA_CS"/>
</dbReference>
<proteinExistence type="inferred from homology"/>